<proteinExistence type="predicted"/>
<keyword evidence="4" id="KW-1185">Reference proteome</keyword>
<evidence type="ECO:0000313" key="3">
    <source>
        <dbReference type="EMBL" id="CAK0878395.1"/>
    </source>
</evidence>
<evidence type="ECO:0000313" key="4">
    <source>
        <dbReference type="Proteomes" id="UP001189429"/>
    </source>
</evidence>
<evidence type="ECO:0000256" key="2">
    <source>
        <dbReference type="SAM" id="SignalP"/>
    </source>
</evidence>
<feature type="signal peptide" evidence="2">
    <location>
        <begin position="1"/>
        <end position="27"/>
    </location>
</feature>
<evidence type="ECO:0000256" key="1">
    <source>
        <dbReference type="SAM" id="MobiDB-lite"/>
    </source>
</evidence>
<gene>
    <name evidence="3" type="ORF">PCOR1329_LOCUS62184</name>
</gene>
<dbReference type="Proteomes" id="UP001189429">
    <property type="component" value="Unassembled WGS sequence"/>
</dbReference>
<feature type="region of interest" description="Disordered" evidence="1">
    <location>
        <begin position="191"/>
        <end position="240"/>
    </location>
</feature>
<feature type="compositionally biased region" description="Low complexity" evidence="1">
    <location>
        <begin position="191"/>
        <end position="208"/>
    </location>
</feature>
<reference evidence="3" key="1">
    <citation type="submission" date="2023-10" db="EMBL/GenBank/DDBJ databases">
        <authorList>
            <person name="Chen Y."/>
            <person name="Shah S."/>
            <person name="Dougan E. K."/>
            <person name="Thang M."/>
            <person name="Chan C."/>
        </authorList>
    </citation>
    <scope>NUCLEOTIDE SEQUENCE [LARGE SCALE GENOMIC DNA]</scope>
</reference>
<feature type="non-terminal residue" evidence="3">
    <location>
        <position position="313"/>
    </location>
</feature>
<name>A0ABN9VYU7_9DINO</name>
<protein>
    <submittedName>
        <fullName evidence="3">Uncharacterized protein</fullName>
    </submittedName>
</protein>
<dbReference type="EMBL" id="CAUYUJ010017843">
    <property type="protein sequence ID" value="CAK0878395.1"/>
    <property type="molecule type" value="Genomic_DNA"/>
</dbReference>
<organism evidence="3 4">
    <name type="scientific">Prorocentrum cordatum</name>
    <dbReference type="NCBI Taxonomy" id="2364126"/>
    <lineage>
        <taxon>Eukaryota</taxon>
        <taxon>Sar</taxon>
        <taxon>Alveolata</taxon>
        <taxon>Dinophyceae</taxon>
        <taxon>Prorocentrales</taxon>
        <taxon>Prorocentraceae</taxon>
        <taxon>Prorocentrum</taxon>
    </lineage>
</organism>
<keyword evidence="2" id="KW-0732">Signal</keyword>
<feature type="chain" id="PRO_5045117128" evidence="2">
    <location>
        <begin position="28"/>
        <end position="313"/>
    </location>
</feature>
<sequence>MVLTSYLSRICLLTSLFGMTAPHSAGAVSLAFRPAESSMSWSIANKTDTGKENVSAQLSIARTVRDMAQEYGYEADRSRSEVRTWMYVTSVAWIAVLVMRLCYPTAYTSVELMFASAQLRAKQAGAAARHSARSPHPRADVAGTTNDFLTRVATDSWGGTQPAEQRRAVALEPTWLCPQLIRGGSWPHAALHAAGHAPRGGPPGGRARAQQHGRHAAVPGAGADRELGGRHRRPPPPAPPLEAAIVLETVRGEERLGSLSAKEAHGEEPEMEIARACGAKFGSVRRAEAGGHVIAGRTGAPVLLLGGEAQAST</sequence>
<comment type="caution">
    <text evidence="3">The sequence shown here is derived from an EMBL/GenBank/DDBJ whole genome shotgun (WGS) entry which is preliminary data.</text>
</comment>
<accession>A0ABN9VYU7</accession>